<dbReference type="OrthoDB" id="6260127at2759"/>
<keyword evidence="3" id="KW-1185">Reference proteome</keyword>
<organism evidence="2 3">
    <name type="scientific">Paragonimus heterotremus</name>
    <dbReference type="NCBI Taxonomy" id="100268"/>
    <lineage>
        <taxon>Eukaryota</taxon>
        <taxon>Metazoa</taxon>
        <taxon>Spiralia</taxon>
        <taxon>Lophotrochozoa</taxon>
        <taxon>Platyhelminthes</taxon>
        <taxon>Trematoda</taxon>
        <taxon>Digenea</taxon>
        <taxon>Plagiorchiida</taxon>
        <taxon>Troglotremata</taxon>
        <taxon>Troglotrematidae</taxon>
        <taxon>Paragonimus</taxon>
    </lineage>
</organism>
<dbReference type="EMBL" id="LUCH01001347">
    <property type="protein sequence ID" value="KAF5403231.1"/>
    <property type="molecule type" value="Genomic_DNA"/>
</dbReference>
<feature type="compositionally biased region" description="Polar residues" evidence="1">
    <location>
        <begin position="366"/>
        <end position="380"/>
    </location>
</feature>
<name>A0A8J4TK62_9TREM</name>
<evidence type="ECO:0000313" key="2">
    <source>
        <dbReference type="EMBL" id="KAF5403231.1"/>
    </source>
</evidence>
<dbReference type="Proteomes" id="UP000748531">
    <property type="component" value="Unassembled WGS sequence"/>
</dbReference>
<accession>A0A8J4TK62</accession>
<evidence type="ECO:0000313" key="3">
    <source>
        <dbReference type="Proteomes" id="UP000748531"/>
    </source>
</evidence>
<proteinExistence type="predicted"/>
<comment type="caution">
    <text evidence="2">The sequence shown here is derived from an EMBL/GenBank/DDBJ whole genome shotgun (WGS) entry which is preliminary data.</text>
</comment>
<gene>
    <name evidence="2" type="ORF">PHET_03316</name>
</gene>
<sequence>MDSYWVPLSSKPGNAISYSRFSIGKRVVSCPLPGRAFVLTNRPFEHESCSADGKSTELPVLAIASDQQSLVCFVNHDLELFSSCIVGITVNSQLDVDDTSEQQGKFPDEGFLFCETRDAPTFVSLVNNQKDQAGDGNSSEKSVLLQFIGHVYSPLFLQDAYQVHIYDNLFESDQSSAYYTPPNSRTSSSLFSLAFSIDENLYVREPQHASEFYFPPNQSAVIRLSHSLTIFPVCSSSSLYYSAVWTLISHGVEEWHSLPPYEKPVEEYESLVKWSCLQYTVQCTRPVYFFHNFGRQQKLTPKLSEECLSFSDELLSGQHVINTNLRLNSLLQEADTHLDKVNWTDFPAYNGIQRLSKLFQQNSAADNGLNDTQNLPTTPVKTPASGLTSSSSPAATSTLDASVNDTCSRDSSSVLEGLKDEQLGKQSLLISQQSASKSSGRARPSLVSVCGVDVESDELKTLNDVPLEFTAAEIYLRRTIKAESGHYDQRASILANRTLSKQKSSVDVTNFKRSSILVKTPDDSNTQSKRHGVDSGPSNPRVHRTSLCVLHPPQRPLFTREPDTQEDQLFEPQDVGSWATIDSTELSRGLNLMGLRLGTSSSEVFEAFGSYRDHRVETRDQAVQVHELELSWQPQFLFNSYEPPPSQSTTCTITPSLHHCTMRYQQHLQSLEPGHSCCRTASPDATKFIVRMKQMAFERIRAKGDRFPSTTWTSMYG</sequence>
<dbReference type="AlphaFoldDB" id="A0A8J4TK62"/>
<feature type="region of interest" description="Disordered" evidence="1">
    <location>
        <begin position="518"/>
        <end position="543"/>
    </location>
</feature>
<feature type="compositionally biased region" description="Low complexity" evidence="1">
    <location>
        <begin position="382"/>
        <end position="402"/>
    </location>
</feature>
<reference evidence="2" key="1">
    <citation type="submission" date="2019-05" db="EMBL/GenBank/DDBJ databases">
        <title>Annotation for the trematode Paragonimus heterotremus.</title>
        <authorList>
            <person name="Choi Y.-J."/>
        </authorList>
    </citation>
    <scope>NUCLEOTIDE SEQUENCE</scope>
    <source>
        <strain evidence="2">LC</strain>
    </source>
</reference>
<protein>
    <submittedName>
        <fullName evidence="2">Uncharacterized protein</fullName>
    </submittedName>
</protein>
<feature type="region of interest" description="Disordered" evidence="1">
    <location>
        <begin position="366"/>
        <end position="406"/>
    </location>
</feature>
<evidence type="ECO:0000256" key="1">
    <source>
        <dbReference type="SAM" id="MobiDB-lite"/>
    </source>
</evidence>